<dbReference type="EMBL" id="AJTZ01000005">
    <property type="protein sequence ID" value="EJN93992.1"/>
    <property type="molecule type" value="Genomic_DNA"/>
</dbReference>
<evidence type="ECO:0000259" key="8">
    <source>
        <dbReference type="Pfam" id="PF02687"/>
    </source>
</evidence>
<protein>
    <submittedName>
        <fullName evidence="9">ABC transporter, permease protein</fullName>
    </submittedName>
</protein>
<comment type="subcellular location">
    <subcellularLocation>
        <location evidence="1">Cell membrane</location>
        <topology evidence="1">Multi-pass membrane protein</topology>
    </subcellularLocation>
</comment>
<dbReference type="PANTHER" id="PTHR30287:SF1">
    <property type="entry name" value="INNER MEMBRANE PROTEIN"/>
    <property type="match status" value="1"/>
</dbReference>
<feature type="transmembrane region" description="Helical" evidence="7">
    <location>
        <begin position="21"/>
        <end position="38"/>
    </location>
</feature>
<keyword evidence="10" id="KW-1185">Reference proteome</keyword>
<name>A0ABN0GUA5_STRRT</name>
<keyword evidence="6" id="KW-0175">Coiled coil</keyword>
<evidence type="ECO:0000256" key="3">
    <source>
        <dbReference type="ARBA" id="ARBA00022692"/>
    </source>
</evidence>
<feature type="transmembrane region" description="Helical" evidence="7">
    <location>
        <begin position="397"/>
        <end position="420"/>
    </location>
</feature>
<dbReference type="InterPro" id="IPR038766">
    <property type="entry name" value="Membrane_comp_ABC_pdt"/>
</dbReference>
<feature type="transmembrane region" description="Helical" evidence="7">
    <location>
        <begin position="352"/>
        <end position="373"/>
    </location>
</feature>
<keyword evidence="4 7" id="KW-1133">Transmembrane helix</keyword>
<feature type="domain" description="ABC3 transporter permease C-terminal" evidence="8">
    <location>
        <begin position="351"/>
        <end position="468"/>
    </location>
</feature>
<evidence type="ECO:0000256" key="4">
    <source>
        <dbReference type="ARBA" id="ARBA00022989"/>
    </source>
</evidence>
<evidence type="ECO:0000256" key="5">
    <source>
        <dbReference type="ARBA" id="ARBA00023136"/>
    </source>
</evidence>
<sequence length="878" mass="98725">MKRRIYWKTIYIALRQSKGRFISILLLMFLGSFTFIGLKATKPNMQTLAKDYLKTHRTADLFVTANYGFSRDDEAELKHLKNTQVDFGKLSDMTLEGKDDAMRVFSDSQSLSTYQVTSGRLPKKENEIALISTLNKDYKIGDTLTFQSSQKSLLKRRTFKVVGFINSSEIWSTLNLGASTAGDGSLSSYALVTSSAFANKTNTLARIRYRKLKNSNPFSDDYSSRVNYYQDKLDKLLEDNGEKRLADLKKAPQAKVDQSKLALAAAKKQLQEKTEEVNALPSSYRQQQAVQSLQKARLDLVKKEKQIQKAQAEVDAMAEPTYSTYTRSTMLGGEGYTVYNSNANSMGNLGNIFPIVLYAVAALVTFTTMTRFIDEERSNSGLLKALGYSNGDVIRKFLIYGAVASLIGTILGILGGHYLLARIVAQIFTGKMTIGNPHLAFYWTYSLIALVLGLISAVLPAYLIARRELSEKPAQLLLPKTPMRGAKILLERVGFIWNHLSFTHKVTTRNIFRYKQRMLMTVFGVAGSVALLFAGLGIQSSLGKVIKEQFTQLTPYHLVVTKKEDAKDNKELTDFLKSKEISSYQSLYYTHMMEKIPNIKDRQTIAVMVSDKKDFADFVHLQDLASGKSLRLPKEGALISEKLARFYKVKAGDSFTLKDNSGKRRRVKVAAIVKMNAGHYLFMTQSVYQQIFADKPDKNAYFINLKDDSTSHIKDTATKLLAMTNVASVTQNTARMKTIKTIVTSLNAAMTVLVFNTILLALVILYNLTNINIAERIRELSTIKVLGFYNREVTLYIYRETIVLSLVGIVLGLFSGRYLHQFIMEMIGSDNVMFGTTVDSTVYLIPVFFILLILLVLGWLVNRRLKNLDMLEALKSVD</sequence>
<evidence type="ECO:0000313" key="10">
    <source>
        <dbReference type="Proteomes" id="UP000007815"/>
    </source>
</evidence>
<evidence type="ECO:0000313" key="9">
    <source>
        <dbReference type="EMBL" id="EJN93992.1"/>
    </source>
</evidence>
<comment type="caution">
    <text evidence="9">The sequence shown here is derived from an EMBL/GenBank/DDBJ whole genome shotgun (WGS) entry which is preliminary data.</text>
</comment>
<feature type="transmembrane region" description="Helical" evidence="7">
    <location>
        <begin position="440"/>
        <end position="465"/>
    </location>
</feature>
<dbReference type="Proteomes" id="UP000007815">
    <property type="component" value="Unassembled WGS sequence"/>
</dbReference>
<keyword evidence="5 7" id="KW-0472">Membrane</keyword>
<feature type="transmembrane region" description="Helical" evidence="7">
    <location>
        <begin position="840"/>
        <end position="861"/>
    </location>
</feature>
<dbReference type="Pfam" id="PF02687">
    <property type="entry name" value="FtsX"/>
    <property type="match status" value="2"/>
</dbReference>
<feature type="transmembrane region" description="Helical" evidence="7">
    <location>
        <begin position="518"/>
        <end position="538"/>
    </location>
</feature>
<reference evidence="9 10" key="1">
    <citation type="submission" date="2009-12" db="EMBL/GenBank/DDBJ databases">
        <authorList>
            <person name="Lefebure T."/>
            <person name="Cornejo O.E."/>
            <person name="Pavinski Bitar P.D."/>
            <person name="Lang P."/>
            <person name="Stanhope M.J."/>
        </authorList>
    </citation>
    <scope>NUCLEOTIDE SEQUENCE [LARGE SCALE GENOMIC DNA]</scope>
    <source>
        <strain evidence="9 10">FA-1</strain>
    </source>
</reference>
<organism evidence="9 10">
    <name type="scientific">Streptococcus ratti FA-1 = DSM 20564</name>
    <dbReference type="NCBI Taxonomy" id="699248"/>
    <lineage>
        <taxon>Bacteria</taxon>
        <taxon>Bacillati</taxon>
        <taxon>Bacillota</taxon>
        <taxon>Bacilli</taxon>
        <taxon>Lactobacillales</taxon>
        <taxon>Streptococcaceae</taxon>
        <taxon>Streptococcus</taxon>
    </lineage>
</organism>
<evidence type="ECO:0000256" key="6">
    <source>
        <dbReference type="SAM" id="Coils"/>
    </source>
</evidence>
<feature type="transmembrane region" description="Helical" evidence="7">
    <location>
        <begin position="746"/>
        <end position="768"/>
    </location>
</feature>
<dbReference type="InterPro" id="IPR003838">
    <property type="entry name" value="ABC3_permease_C"/>
</dbReference>
<evidence type="ECO:0000256" key="2">
    <source>
        <dbReference type="ARBA" id="ARBA00022475"/>
    </source>
</evidence>
<evidence type="ECO:0000256" key="1">
    <source>
        <dbReference type="ARBA" id="ARBA00004651"/>
    </source>
</evidence>
<feature type="coiled-coil region" evidence="6">
    <location>
        <begin position="256"/>
        <end position="313"/>
    </location>
</feature>
<gene>
    <name evidence="9" type="ORF">SRA_05621</name>
</gene>
<keyword evidence="3 7" id="KW-0812">Transmembrane</keyword>
<feature type="transmembrane region" description="Helical" evidence="7">
    <location>
        <begin position="801"/>
        <end position="820"/>
    </location>
</feature>
<evidence type="ECO:0000256" key="7">
    <source>
        <dbReference type="SAM" id="Phobius"/>
    </source>
</evidence>
<proteinExistence type="predicted"/>
<dbReference type="RefSeq" id="WP_003088495.1">
    <property type="nucleotide sequence ID" value="NZ_AJTZ01000005.1"/>
</dbReference>
<keyword evidence="2" id="KW-1003">Cell membrane</keyword>
<accession>A0ABN0GUA5</accession>
<dbReference type="PANTHER" id="PTHR30287">
    <property type="entry name" value="MEMBRANE COMPONENT OF PREDICTED ABC SUPERFAMILY METABOLITE UPTAKE TRANSPORTER"/>
    <property type="match status" value="1"/>
</dbReference>
<feature type="domain" description="ABC3 transporter permease C-terminal" evidence="8">
    <location>
        <begin position="753"/>
        <end position="865"/>
    </location>
</feature>